<name>A0A1I3QAE4_9PLAN</name>
<keyword evidence="1" id="KW-0378">Hydrolase</keyword>
<gene>
    <name evidence="4" type="ORF">SAMN05421753_1183</name>
</gene>
<dbReference type="AlphaFoldDB" id="A0A1I3QAE4"/>
<evidence type="ECO:0000313" key="4">
    <source>
        <dbReference type="EMBL" id="SFJ30076.1"/>
    </source>
</evidence>
<feature type="chain" id="PRO_5011630080" evidence="2">
    <location>
        <begin position="22"/>
        <end position="296"/>
    </location>
</feature>
<dbReference type="InterPro" id="IPR013094">
    <property type="entry name" value="AB_hydrolase_3"/>
</dbReference>
<reference evidence="5" key="1">
    <citation type="submission" date="2016-10" db="EMBL/GenBank/DDBJ databases">
        <authorList>
            <person name="Varghese N."/>
            <person name="Submissions S."/>
        </authorList>
    </citation>
    <scope>NUCLEOTIDE SEQUENCE [LARGE SCALE GENOMIC DNA]</scope>
    <source>
        <strain evidence="5">DSM 26348</strain>
    </source>
</reference>
<dbReference type="GO" id="GO:0016787">
    <property type="term" value="F:hydrolase activity"/>
    <property type="evidence" value="ECO:0007669"/>
    <property type="project" value="UniProtKB-KW"/>
</dbReference>
<evidence type="ECO:0000259" key="3">
    <source>
        <dbReference type="Pfam" id="PF07859"/>
    </source>
</evidence>
<keyword evidence="2" id="KW-0732">Signal</keyword>
<dbReference type="InterPro" id="IPR029058">
    <property type="entry name" value="AB_hydrolase_fold"/>
</dbReference>
<dbReference type="SUPFAM" id="SSF53474">
    <property type="entry name" value="alpha/beta-Hydrolases"/>
    <property type="match status" value="1"/>
</dbReference>
<dbReference type="PANTHER" id="PTHR48081:SF6">
    <property type="entry name" value="PEPTIDASE S9 PROLYL OLIGOPEPTIDASE CATALYTIC DOMAIN-CONTAINING PROTEIN"/>
    <property type="match status" value="1"/>
</dbReference>
<accession>A0A1I3QAE4</accession>
<dbReference type="PANTHER" id="PTHR48081">
    <property type="entry name" value="AB HYDROLASE SUPERFAMILY PROTEIN C4A8.06C"/>
    <property type="match status" value="1"/>
</dbReference>
<dbReference type="Proteomes" id="UP000199518">
    <property type="component" value="Unassembled WGS sequence"/>
</dbReference>
<dbReference type="OrthoDB" id="9794725at2"/>
<sequence>MNRFALAFSMFLFCAPALGMAAEPITLPLWPDRTLPPLPKVSEETTKWFTSIGGPNPARVTDVTTPTITVYRPEHPNGTSVIVAPGGGYVFLSWKHEGTQVCEWLNSIGVTAVLLKYRTPTRDDAAQFTMPVEDAQRALGIVRHHATEWGLDPQRVGLLGFSAGANLAGHAAWDNLNRTYPQNPDFDDPRGPDFLVFIYGGGFTMKDQPTKLREEVKLPALAPPAFFLVAHDDKNNPVEAALLYLEYKKLNRPADLHIFTKGGHGFGMRDDKHPINDWPQMCAEWMQSLEFIPKAK</sequence>
<feature type="domain" description="Alpha/beta hydrolase fold-3" evidence="3">
    <location>
        <begin position="86"/>
        <end position="206"/>
    </location>
</feature>
<dbReference type="Pfam" id="PF07859">
    <property type="entry name" value="Abhydrolase_3"/>
    <property type="match status" value="1"/>
</dbReference>
<dbReference type="STRING" id="1576369.SAMN05421753_1183"/>
<keyword evidence="5" id="KW-1185">Reference proteome</keyword>
<proteinExistence type="predicted"/>
<dbReference type="RefSeq" id="WP_092054645.1">
    <property type="nucleotide sequence ID" value="NZ_FOQD01000018.1"/>
</dbReference>
<dbReference type="InterPro" id="IPR050300">
    <property type="entry name" value="GDXG_lipolytic_enzyme"/>
</dbReference>
<organism evidence="4 5">
    <name type="scientific">Planctomicrobium piriforme</name>
    <dbReference type="NCBI Taxonomy" id="1576369"/>
    <lineage>
        <taxon>Bacteria</taxon>
        <taxon>Pseudomonadati</taxon>
        <taxon>Planctomycetota</taxon>
        <taxon>Planctomycetia</taxon>
        <taxon>Planctomycetales</taxon>
        <taxon>Planctomycetaceae</taxon>
        <taxon>Planctomicrobium</taxon>
    </lineage>
</organism>
<evidence type="ECO:0000256" key="2">
    <source>
        <dbReference type="SAM" id="SignalP"/>
    </source>
</evidence>
<protein>
    <submittedName>
        <fullName evidence="4">Acetyl esterase/lipase</fullName>
    </submittedName>
</protein>
<dbReference type="Gene3D" id="3.40.50.1820">
    <property type="entry name" value="alpha/beta hydrolase"/>
    <property type="match status" value="1"/>
</dbReference>
<dbReference type="EMBL" id="FOQD01000018">
    <property type="protein sequence ID" value="SFJ30076.1"/>
    <property type="molecule type" value="Genomic_DNA"/>
</dbReference>
<evidence type="ECO:0000313" key="5">
    <source>
        <dbReference type="Proteomes" id="UP000199518"/>
    </source>
</evidence>
<feature type="signal peptide" evidence="2">
    <location>
        <begin position="1"/>
        <end position="21"/>
    </location>
</feature>
<evidence type="ECO:0000256" key="1">
    <source>
        <dbReference type="ARBA" id="ARBA00022801"/>
    </source>
</evidence>